<dbReference type="InterPro" id="IPR041215">
    <property type="entry name" value="FlgO_dom"/>
</dbReference>
<evidence type="ECO:0000313" key="4">
    <source>
        <dbReference type="Proteomes" id="UP000030512"/>
    </source>
</evidence>
<dbReference type="RefSeq" id="WP_036272622.1">
    <property type="nucleotide sequence ID" value="NZ_CP014476.1"/>
</dbReference>
<feature type="domain" description="FlgO" evidence="2">
    <location>
        <begin position="39"/>
        <end position="167"/>
    </location>
</feature>
<feature type="chain" id="PRO_5007797731" description="FlgO domain-containing protein" evidence="1">
    <location>
        <begin position="27"/>
        <end position="186"/>
    </location>
</feature>
<sequence>MVNKKTMVLMLLALIMLSGCSRGFRASEVKDDDLVEVSYEAVDRLILDLREPLPRGSLVVINSLVNVGELEQTLAFGRIVSDQISSAFHRSGYRVMGMELPTEIFAKNEAGILQLPDKTKEALNNVGAKAVIIGSFAPGYNNVYVSLRVVDIASQNVISSTDYSVSMGPDAKVLVKKPQPPAPVKP</sequence>
<evidence type="ECO:0000313" key="3">
    <source>
        <dbReference type="EMBL" id="AMK76815.1"/>
    </source>
</evidence>
<dbReference type="AlphaFoldDB" id="A0A126T3Z8"/>
<proteinExistence type="predicted"/>
<dbReference type="PROSITE" id="PS51257">
    <property type="entry name" value="PROKAR_LIPOPROTEIN"/>
    <property type="match status" value="1"/>
</dbReference>
<feature type="signal peptide" evidence="1">
    <location>
        <begin position="1"/>
        <end position="26"/>
    </location>
</feature>
<name>A0A126T3Z8_9GAMM</name>
<dbReference type="Proteomes" id="UP000030512">
    <property type="component" value="Chromosome"/>
</dbReference>
<evidence type="ECO:0000256" key="1">
    <source>
        <dbReference type="SAM" id="SignalP"/>
    </source>
</evidence>
<organism evidence="3 4">
    <name type="scientific">Methylomonas denitrificans</name>
    <dbReference type="NCBI Taxonomy" id="1538553"/>
    <lineage>
        <taxon>Bacteria</taxon>
        <taxon>Pseudomonadati</taxon>
        <taxon>Pseudomonadota</taxon>
        <taxon>Gammaproteobacteria</taxon>
        <taxon>Methylococcales</taxon>
        <taxon>Methylococcaceae</taxon>
        <taxon>Methylomonas</taxon>
    </lineage>
</organism>
<dbReference type="Pfam" id="PF17680">
    <property type="entry name" value="FlgO"/>
    <property type="match status" value="1"/>
</dbReference>
<gene>
    <name evidence="3" type="ORF">JT25_009990</name>
</gene>
<reference evidence="3 4" key="1">
    <citation type="journal article" date="2015" name="Environ. Microbiol.">
        <title>Methane oxidation coupled to nitrate reduction under hypoxia by the Gammaproteobacterium Methylomonas denitrificans, sp. nov. type strain FJG1.</title>
        <authorList>
            <person name="Kits K.D."/>
            <person name="Klotz M.G."/>
            <person name="Stein L.Y."/>
        </authorList>
    </citation>
    <scope>NUCLEOTIDE SEQUENCE [LARGE SCALE GENOMIC DNA]</scope>
    <source>
        <strain evidence="3 4">FJG1</strain>
    </source>
</reference>
<keyword evidence="4" id="KW-1185">Reference proteome</keyword>
<keyword evidence="1" id="KW-0732">Signal</keyword>
<protein>
    <recommendedName>
        <fullName evidence="2">FlgO domain-containing protein</fullName>
    </recommendedName>
</protein>
<accession>A0A126T3Z8</accession>
<dbReference type="KEGG" id="mdn:JT25_009990"/>
<dbReference type="STRING" id="1538553.JT25_009990"/>
<dbReference type="EMBL" id="CP014476">
    <property type="protein sequence ID" value="AMK76815.1"/>
    <property type="molecule type" value="Genomic_DNA"/>
</dbReference>
<dbReference type="OrthoDB" id="5566711at2"/>
<evidence type="ECO:0000259" key="2">
    <source>
        <dbReference type="Pfam" id="PF17680"/>
    </source>
</evidence>